<gene>
    <name evidence="2" type="ORF">BOCO_0767</name>
</gene>
<keyword evidence="3" id="KW-1185">Reference proteome</keyword>
<dbReference type="EMBL" id="MWWS01000004">
    <property type="protein sequence ID" value="OZG50250.1"/>
    <property type="molecule type" value="Genomic_DNA"/>
</dbReference>
<keyword evidence="1" id="KW-0812">Transmembrane</keyword>
<feature type="transmembrane region" description="Helical" evidence="1">
    <location>
        <begin position="103"/>
        <end position="127"/>
    </location>
</feature>
<evidence type="ECO:0000313" key="2">
    <source>
        <dbReference type="EMBL" id="OZG50250.1"/>
    </source>
</evidence>
<comment type="caution">
    <text evidence="2">The sequence shown here is derived from an EMBL/GenBank/DDBJ whole genome shotgun (WGS) entry which is preliminary data.</text>
</comment>
<evidence type="ECO:0000313" key="3">
    <source>
        <dbReference type="Proteomes" id="UP000216004"/>
    </source>
</evidence>
<keyword evidence="1" id="KW-1133">Transmembrane helix</keyword>
<dbReference type="Proteomes" id="UP000216004">
    <property type="component" value="Unassembled WGS sequence"/>
</dbReference>
<accession>A0A261ETR5</accession>
<dbReference type="AlphaFoldDB" id="A0A261ETR5"/>
<sequence length="220" mass="24948">MRTYNQLFALMRRNNGMRLLLLAVYAILVWQYYAKTMPSSIFVGAFRPAVDSFTPPLVENMYPILFVVCGVALPLEIFSEYLSIPDSLIYIRRRRGPAHFCRYLAILFVYSAVYTGIQVWIAFLVIPDCNAKTLLSTSLCAQFTLILLMLVSNFGYLLDNRAAGYISALVLYGLVLCLNPLLRWLIQDAVYLPHWVPVYGVLALVLIAANAFAFSRLQII</sequence>
<evidence type="ECO:0000256" key="1">
    <source>
        <dbReference type="SAM" id="Phobius"/>
    </source>
</evidence>
<protein>
    <submittedName>
        <fullName evidence="2">Uncharacterized protein</fullName>
    </submittedName>
</protein>
<organism evidence="2 3">
    <name type="scientific">Bombiscardovia coagulans</name>
    <dbReference type="NCBI Taxonomy" id="686666"/>
    <lineage>
        <taxon>Bacteria</taxon>
        <taxon>Bacillati</taxon>
        <taxon>Actinomycetota</taxon>
        <taxon>Actinomycetes</taxon>
        <taxon>Bifidobacteriales</taxon>
        <taxon>Bifidobacteriaceae</taxon>
        <taxon>Bombiscardovia</taxon>
    </lineage>
</organism>
<keyword evidence="1" id="KW-0472">Membrane</keyword>
<feature type="transmembrane region" description="Helical" evidence="1">
    <location>
        <begin position="163"/>
        <end position="182"/>
    </location>
</feature>
<reference evidence="2 3" key="1">
    <citation type="journal article" date="2017" name="BMC Genomics">
        <title>Comparative genomic and phylogenomic analyses of the Bifidobacteriaceae family.</title>
        <authorList>
            <person name="Lugli G.A."/>
            <person name="Milani C."/>
            <person name="Turroni F."/>
            <person name="Duranti S."/>
            <person name="Mancabelli L."/>
            <person name="Mangifesta M."/>
            <person name="Ferrario C."/>
            <person name="Modesto M."/>
            <person name="Mattarelli P."/>
            <person name="Jiri K."/>
            <person name="van Sinderen D."/>
            <person name="Ventura M."/>
        </authorList>
    </citation>
    <scope>NUCLEOTIDE SEQUENCE [LARGE SCALE GENOMIC DNA]</scope>
    <source>
        <strain evidence="2 3">DSM 22924</strain>
    </source>
</reference>
<proteinExistence type="predicted"/>
<feature type="transmembrane region" description="Helical" evidence="1">
    <location>
        <begin position="194"/>
        <end position="214"/>
    </location>
</feature>
<feature type="transmembrane region" description="Helical" evidence="1">
    <location>
        <begin position="60"/>
        <end position="82"/>
    </location>
</feature>
<name>A0A261ETR5_9BIFI</name>